<comment type="caution">
    <text evidence="2">The sequence shown here is derived from an EMBL/GenBank/DDBJ whole genome shotgun (WGS) entry which is preliminary data.</text>
</comment>
<reference evidence="2 3" key="1">
    <citation type="submission" date="2020-08" db="EMBL/GenBank/DDBJ databases">
        <title>Genomic Encyclopedia of Type Strains, Phase IV (KMG-IV): sequencing the most valuable type-strain genomes for metagenomic binning, comparative biology and taxonomic classification.</title>
        <authorList>
            <person name="Goeker M."/>
        </authorList>
    </citation>
    <scope>NUCLEOTIDE SEQUENCE [LARGE SCALE GENOMIC DNA]</scope>
    <source>
        <strain evidence="2 3">DSM 101015</strain>
    </source>
</reference>
<gene>
    <name evidence="2" type="ORF">GGR93_002608</name>
</gene>
<dbReference type="Proteomes" id="UP000565745">
    <property type="component" value="Unassembled WGS sequence"/>
</dbReference>
<dbReference type="EMBL" id="JACIFU010000003">
    <property type="protein sequence ID" value="MBB4174820.1"/>
    <property type="molecule type" value="Genomic_DNA"/>
</dbReference>
<dbReference type="OrthoDB" id="7726594at2"/>
<sequence>MRLAASLYAFSLLAVGSTATAGGPASTARAAMQLFADNCFSPYLTADKAAKTFALSGASYDFYDLDPFSSVAASPATARAVTPGTDRRCEVSFAGDYSETAAQAVLKGLSAEAILDPAPLPARYASGDSTTLLAARRLNPRRVAVVHVGTRPASGGIETFMLVERLTPSDSAD</sequence>
<feature type="chain" id="PRO_5030870724" evidence="1">
    <location>
        <begin position="22"/>
        <end position="173"/>
    </location>
</feature>
<name>A0A7W6Q6H8_9RHOB</name>
<dbReference type="RefSeq" id="WP_025056071.1">
    <property type="nucleotide sequence ID" value="NZ_JACIFU010000003.1"/>
</dbReference>
<keyword evidence="1" id="KW-0732">Signal</keyword>
<dbReference type="AlphaFoldDB" id="A0A7W6Q6H8"/>
<accession>A0A7W6Q6H8</accession>
<organism evidence="2 3">
    <name type="scientific">Sulfitobacter noctilucicola</name>
    <dbReference type="NCBI Taxonomy" id="1342301"/>
    <lineage>
        <taxon>Bacteria</taxon>
        <taxon>Pseudomonadati</taxon>
        <taxon>Pseudomonadota</taxon>
        <taxon>Alphaproteobacteria</taxon>
        <taxon>Rhodobacterales</taxon>
        <taxon>Roseobacteraceae</taxon>
        <taxon>Sulfitobacter</taxon>
    </lineage>
</organism>
<feature type="signal peptide" evidence="1">
    <location>
        <begin position="1"/>
        <end position="21"/>
    </location>
</feature>
<evidence type="ECO:0000256" key="1">
    <source>
        <dbReference type="SAM" id="SignalP"/>
    </source>
</evidence>
<proteinExistence type="predicted"/>
<evidence type="ECO:0000313" key="2">
    <source>
        <dbReference type="EMBL" id="MBB4174820.1"/>
    </source>
</evidence>
<keyword evidence="3" id="KW-1185">Reference proteome</keyword>
<protein>
    <submittedName>
        <fullName evidence="2">Uncharacterized protein</fullName>
    </submittedName>
</protein>
<evidence type="ECO:0000313" key="3">
    <source>
        <dbReference type="Proteomes" id="UP000565745"/>
    </source>
</evidence>